<organism evidence="2 3">
    <name type="scientific">Nocardioides lentus</name>
    <dbReference type="NCBI Taxonomy" id="338077"/>
    <lineage>
        <taxon>Bacteria</taxon>
        <taxon>Bacillati</taxon>
        <taxon>Actinomycetota</taxon>
        <taxon>Actinomycetes</taxon>
        <taxon>Propionibacteriales</taxon>
        <taxon>Nocardioidaceae</taxon>
        <taxon>Nocardioides</taxon>
    </lineage>
</organism>
<dbReference type="Gene3D" id="3.30.565.10">
    <property type="entry name" value="Histidine kinase-like ATPase, C-terminal domain"/>
    <property type="match status" value="1"/>
</dbReference>
<keyword evidence="3" id="KW-1185">Reference proteome</keyword>
<dbReference type="SUPFAM" id="SSF55874">
    <property type="entry name" value="ATPase domain of HSP90 chaperone/DNA topoisomerase II/histidine kinase"/>
    <property type="match status" value="1"/>
</dbReference>
<evidence type="ECO:0000259" key="1">
    <source>
        <dbReference type="Pfam" id="PF13581"/>
    </source>
</evidence>
<name>A0ABP5B2H9_9ACTN</name>
<sequence length="139" mass="14549">MEPALVRSMRLPGRVESVDAVAAELVAVWQAAPDVSARDRLRVETALVEVVGNVVEHALVGAPDADLEVRVSVEAAAVVVDVTDPGAPLEVDLAGAVMPPADAVGGRGLALVLAVVDEAVYRRDGAVNHWTLRCERSEP</sequence>
<comment type="caution">
    <text evidence="2">The sequence shown here is derived from an EMBL/GenBank/DDBJ whole genome shotgun (WGS) entry which is preliminary data.</text>
</comment>
<dbReference type="EMBL" id="BAAAMY010000009">
    <property type="protein sequence ID" value="GAA1928368.1"/>
    <property type="molecule type" value="Genomic_DNA"/>
</dbReference>
<accession>A0ABP5B2H9</accession>
<protein>
    <recommendedName>
        <fullName evidence="1">Histidine kinase/HSP90-like ATPase domain-containing protein</fullName>
    </recommendedName>
</protein>
<evidence type="ECO:0000313" key="3">
    <source>
        <dbReference type="Proteomes" id="UP001501612"/>
    </source>
</evidence>
<proteinExistence type="predicted"/>
<dbReference type="Proteomes" id="UP001501612">
    <property type="component" value="Unassembled WGS sequence"/>
</dbReference>
<dbReference type="RefSeq" id="WP_344008708.1">
    <property type="nucleotide sequence ID" value="NZ_BAAAMY010000009.1"/>
</dbReference>
<feature type="domain" description="Histidine kinase/HSP90-like ATPase" evidence="1">
    <location>
        <begin position="12"/>
        <end position="131"/>
    </location>
</feature>
<evidence type="ECO:0000313" key="2">
    <source>
        <dbReference type="EMBL" id="GAA1928368.1"/>
    </source>
</evidence>
<gene>
    <name evidence="2" type="ORF">GCM10009737_32810</name>
</gene>
<reference evidence="3" key="1">
    <citation type="journal article" date="2019" name="Int. J. Syst. Evol. Microbiol.">
        <title>The Global Catalogue of Microorganisms (GCM) 10K type strain sequencing project: providing services to taxonomists for standard genome sequencing and annotation.</title>
        <authorList>
            <consortium name="The Broad Institute Genomics Platform"/>
            <consortium name="The Broad Institute Genome Sequencing Center for Infectious Disease"/>
            <person name="Wu L."/>
            <person name="Ma J."/>
        </authorList>
    </citation>
    <scope>NUCLEOTIDE SEQUENCE [LARGE SCALE GENOMIC DNA]</scope>
    <source>
        <strain evidence="3">JCM 14046</strain>
    </source>
</reference>
<dbReference type="InterPro" id="IPR003594">
    <property type="entry name" value="HATPase_dom"/>
</dbReference>
<dbReference type="Pfam" id="PF13581">
    <property type="entry name" value="HATPase_c_2"/>
    <property type="match status" value="1"/>
</dbReference>
<dbReference type="InterPro" id="IPR036890">
    <property type="entry name" value="HATPase_C_sf"/>
</dbReference>